<evidence type="ECO:0000313" key="2">
    <source>
        <dbReference type="Proteomes" id="UP000232673"/>
    </source>
</evidence>
<proteinExistence type="predicted"/>
<dbReference type="EMBL" id="LKTS01000023">
    <property type="protein sequence ID" value="PKD18416.1"/>
    <property type="molecule type" value="Genomic_DNA"/>
</dbReference>
<keyword evidence="2" id="KW-1185">Reference proteome</keyword>
<sequence>MKNLILFNFIVLFVSASYGQRNVEENFKISGDQQISFNFKFAGDIKFIQWDKQEVKINARVLVDNGEGNDAYSLKSEASSGEISIYSDFGDYFEQKNNTVINNCNRKTEISYVVYVPTNCKLKVKSITGNVLSDSFSGKLETDLIAGNVELKKYDGELMLKTISGNLDVTLDKAEIDAKTLTGTIYSDLDITSLHNNNEKSVASRVKGTVNNGGKRTKLETISGNIYMRKG</sequence>
<protein>
    <recommendedName>
        <fullName evidence="3">Adhesin domain-containing protein</fullName>
    </recommendedName>
</protein>
<accession>A0A2N0TUN0</accession>
<evidence type="ECO:0008006" key="3">
    <source>
        <dbReference type="Google" id="ProtNLM"/>
    </source>
</evidence>
<comment type="caution">
    <text evidence="1">The sequence shown here is derived from an EMBL/GenBank/DDBJ whole genome shotgun (WGS) entry which is preliminary data.</text>
</comment>
<dbReference type="Proteomes" id="UP000232673">
    <property type="component" value="Unassembled WGS sequence"/>
</dbReference>
<dbReference type="STRING" id="447422.SAMN05660903_00922"/>
<organism evidence="1 2">
    <name type="scientific">Salegentibacter salinarum</name>
    <dbReference type="NCBI Taxonomy" id="447422"/>
    <lineage>
        <taxon>Bacteria</taxon>
        <taxon>Pseudomonadati</taxon>
        <taxon>Bacteroidota</taxon>
        <taxon>Flavobacteriia</taxon>
        <taxon>Flavobacteriales</taxon>
        <taxon>Flavobacteriaceae</taxon>
        <taxon>Salegentibacter</taxon>
    </lineage>
</organism>
<dbReference type="AlphaFoldDB" id="A0A2N0TUN0"/>
<gene>
    <name evidence="1" type="ORF">APR41_04495</name>
</gene>
<evidence type="ECO:0000313" key="1">
    <source>
        <dbReference type="EMBL" id="PKD18416.1"/>
    </source>
</evidence>
<name>A0A2N0TUN0_9FLAO</name>
<reference evidence="1 2" key="1">
    <citation type="submission" date="2015-10" db="EMBL/GenBank/DDBJ databases">
        <title>Draft genome sequence of Salegentibacter salinarum KCTC 12975.</title>
        <authorList>
            <person name="Lin W."/>
            <person name="Zheng Q."/>
        </authorList>
    </citation>
    <scope>NUCLEOTIDE SEQUENCE [LARGE SCALE GENOMIC DNA]</scope>
    <source>
        <strain evidence="1 2">KCTC 12975</strain>
    </source>
</reference>
<dbReference type="OrthoDB" id="1115882at2"/>
<dbReference type="RefSeq" id="WP_079712048.1">
    <property type="nucleotide sequence ID" value="NZ_FUZC01000002.1"/>
</dbReference>